<keyword evidence="3" id="KW-0479">Metal-binding</keyword>
<gene>
    <name evidence="11" type="ORF">SAMN04488554_1377</name>
</gene>
<reference evidence="12" key="1">
    <citation type="submission" date="2016-10" db="EMBL/GenBank/DDBJ databases">
        <authorList>
            <person name="Varghese N."/>
            <person name="Submissions S."/>
        </authorList>
    </citation>
    <scope>NUCLEOTIDE SEQUENCE [LARGE SCALE GENOMIC DNA]</scope>
    <source>
        <strain evidence="12">DSM 21368</strain>
    </source>
</reference>
<keyword evidence="8" id="KW-0460">Magnesium</keyword>
<evidence type="ECO:0000259" key="10">
    <source>
        <dbReference type="Pfam" id="PF13793"/>
    </source>
</evidence>
<dbReference type="PANTHER" id="PTHR10210:SF32">
    <property type="entry name" value="RIBOSE-PHOSPHATE PYROPHOSPHOKINASE 2"/>
    <property type="match status" value="1"/>
</dbReference>
<evidence type="ECO:0000256" key="6">
    <source>
        <dbReference type="ARBA" id="ARBA00022777"/>
    </source>
</evidence>
<dbReference type="GO" id="GO:0006015">
    <property type="term" value="P:5-phosphoribose 1-diphosphate biosynthetic process"/>
    <property type="evidence" value="ECO:0007669"/>
    <property type="project" value="TreeGrafter"/>
</dbReference>
<dbReference type="GO" id="GO:0000287">
    <property type="term" value="F:magnesium ion binding"/>
    <property type="evidence" value="ECO:0007669"/>
    <property type="project" value="InterPro"/>
</dbReference>
<dbReference type="EMBL" id="FNTX01000001">
    <property type="protein sequence ID" value="SEE04251.1"/>
    <property type="molecule type" value="Genomic_DNA"/>
</dbReference>
<keyword evidence="7" id="KW-0067">ATP-binding</keyword>
<dbReference type="Pfam" id="PF13793">
    <property type="entry name" value="Pribosyltran_N"/>
    <property type="match status" value="1"/>
</dbReference>
<evidence type="ECO:0000256" key="5">
    <source>
        <dbReference type="ARBA" id="ARBA00022741"/>
    </source>
</evidence>
<dbReference type="InterPro" id="IPR029057">
    <property type="entry name" value="PRTase-like"/>
</dbReference>
<dbReference type="Pfam" id="PF14572">
    <property type="entry name" value="Pribosyl_synth"/>
    <property type="match status" value="1"/>
</dbReference>
<name>A0A1H5FLL5_9MICO</name>
<dbReference type="Proteomes" id="UP000199220">
    <property type="component" value="Unassembled WGS sequence"/>
</dbReference>
<feature type="domain" description="Ribose-phosphate pyrophosphokinase N-terminal" evidence="10">
    <location>
        <begin position="13"/>
        <end position="129"/>
    </location>
</feature>
<evidence type="ECO:0000256" key="4">
    <source>
        <dbReference type="ARBA" id="ARBA00022727"/>
    </source>
</evidence>
<dbReference type="GO" id="GO:0005524">
    <property type="term" value="F:ATP binding"/>
    <property type="evidence" value="ECO:0007669"/>
    <property type="project" value="UniProtKB-KW"/>
</dbReference>
<sequence length="336" mass="35919">MRNAGTSIAARDIVVFSGSAHPALAERICGELGLELSPSRITRFSNDCLQAQLLENCRQRDVYIVQPVVPPTQEHLMELLLMIDAARGASAAQITAVMPHYAYARSDKKDASRISLGGRLVADMLVSAGADRVLTMTLHAPQVHGFFSVPVDHLTALGVLADHFRETDLTDSIVVSPDLGNAKSATQFARLLGLPVAAGNKQRLADDRVVIDAIVGDVAGKRAIVLDDEIATGGSIVELMDRLSDAGCTGASVACTHGLFTGPAMQRLRDHPKISEVVTTDTVPAPPEWHDLTVRSTSQLFAEAIRRVHVGESVSSLFDGVDPTHAPPQRTLFEAV</sequence>
<dbReference type="EC" id="2.7.6.1" evidence="1"/>
<dbReference type="RefSeq" id="WP_245708702.1">
    <property type="nucleotide sequence ID" value="NZ_FNTX01000001.1"/>
</dbReference>
<keyword evidence="5" id="KW-0547">Nucleotide-binding</keyword>
<dbReference type="NCBIfam" id="NF002320">
    <property type="entry name" value="PRK01259.1"/>
    <property type="match status" value="1"/>
</dbReference>
<keyword evidence="4" id="KW-0545">Nucleotide biosynthesis</keyword>
<protein>
    <recommendedName>
        <fullName evidence="1">ribose-phosphate diphosphokinase</fullName>
        <ecNumber evidence="1">2.7.6.1</ecNumber>
    </recommendedName>
</protein>
<keyword evidence="12" id="KW-1185">Reference proteome</keyword>
<comment type="catalytic activity">
    <reaction evidence="9">
        <text>D-ribose 5-phosphate + ATP = 5-phospho-alpha-D-ribose 1-diphosphate + AMP + H(+)</text>
        <dbReference type="Rhea" id="RHEA:15609"/>
        <dbReference type="ChEBI" id="CHEBI:15378"/>
        <dbReference type="ChEBI" id="CHEBI:30616"/>
        <dbReference type="ChEBI" id="CHEBI:58017"/>
        <dbReference type="ChEBI" id="CHEBI:78346"/>
        <dbReference type="ChEBI" id="CHEBI:456215"/>
        <dbReference type="EC" id="2.7.6.1"/>
    </reaction>
</comment>
<dbReference type="AlphaFoldDB" id="A0A1H5FLL5"/>
<evidence type="ECO:0000256" key="9">
    <source>
        <dbReference type="ARBA" id="ARBA00049535"/>
    </source>
</evidence>
<evidence type="ECO:0000313" key="11">
    <source>
        <dbReference type="EMBL" id="SEE04251.1"/>
    </source>
</evidence>
<dbReference type="GO" id="GO:0002189">
    <property type="term" value="C:ribose phosphate diphosphokinase complex"/>
    <property type="evidence" value="ECO:0007669"/>
    <property type="project" value="TreeGrafter"/>
</dbReference>
<evidence type="ECO:0000256" key="8">
    <source>
        <dbReference type="ARBA" id="ARBA00022842"/>
    </source>
</evidence>
<organism evidence="11 12">
    <name type="scientific">Ruania alba</name>
    <dbReference type="NCBI Taxonomy" id="648782"/>
    <lineage>
        <taxon>Bacteria</taxon>
        <taxon>Bacillati</taxon>
        <taxon>Actinomycetota</taxon>
        <taxon>Actinomycetes</taxon>
        <taxon>Micrococcales</taxon>
        <taxon>Ruaniaceae</taxon>
        <taxon>Ruania</taxon>
    </lineage>
</organism>
<dbReference type="Gene3D" id="3.40.50.2020">
    <property type="match status" value="2"/>
</dbReference>
<dbReference type="GO" id="GO:0016301">
    <property type="term" value="F:kinase activity"/>
    <property type="evidence" value="ECO:0007669"/>
    <property type="project" value="UniProtKB-KW"/>
</dbReference>
<dbReference type="STRING" id="648782.SAMN04488554_1377"/>
<evidence type="ECO:0000256" key="7">
    <source>
        <dbReference type="ARBA" id="ARBA00022840"/>
    </source>
</evidence>
<dbReference type="GO" id="GO:0004749">
    <property type="term" value="F:ribose phosphate diphosphokinase activity"/>
    <property type="evidence" value="ECO:0007669"/>
    <property type="project" value="UniProtKB-EC"/>
</dbReference>
<evidence type="ECO:0000313" key="12">
    <source>
        <dbReference type="Proteomes" id="UP000199220"/>
    </source>
</evidence>
<proteinExistence type="predicted"/>
<evidence type="ECO:0000256" key="3">
    <source>
        <dbReference type="ARBA" id="ARBA00022723"/>
    </source>
</evidence>
<accession>A0A1H5FLL5</accession>
<dbReference type="FunFam" id="3.40.50.2020:FF:000007">
    <property type="entry name" value="Ribose-phosphate pyrophosphokinase"/>
    <property type="match status" value="1"/>
</dbReference>
<dbReference type="GO" id="GO:0005737">
    <property type="term" value="C:cytoplasm"/>
    <property type="evidence" value="ECO:0007669"/>
    <property type="project" value="TreeGrafter"/>
</dbReference>
<dbReference type="InterPro" id="IPR029099">
    <property type="entry name" value="Pribosyltran_N"/>
</dbReference>
<dbReference type="InterPro" id="IPR000836">
    <property type="entry name" value="PRTase_dom"/>
</dbReference>
<dbReference type="SMART" id="SM01400">
    <property type="entry name" value="Pribosyltran_N"/>
    <property type="match status" value="1"/>
</dbReference>
<dbReference type="CDD" id="cd06223">
    <property type="entry name" value="PRTases_typeI"/>
    <property type="match status" value="1"/>
</dbReference>
<dbReference type="NCBIfam" id="TIGR01251">
    <property type="entry name" value="ribP_PPkin"/>
    <property type="match status" value="1"/>
</dbReference>
<keyword evidence="6 11" id="KW-0418">Kinase</keyword>
<keyword evidence="2" id="KW-0808">Transferase</keyword>
<dbReference type="InterPro" id="IPR005946">
    <property type="entry name" value="Rib-P_diPkinase"/>
</dbReference>
<dbReference type="GO" id="GO:0006164">
    <property type="term" value="P:purine nucleotide biosynthetic process"/>
    <property type="evidence" value="ECO:0007669"/>
    <property type="project" value="TreeGrafter"/>
</dbReference>
<evidence type="ECO:0000256" key="2">
    <source>
        <dbReference type="ARBA" id="ARBA00022679"/>
    </source>
</evidence>
<dbReference type="SUPFAM" id="SSF53271">
    <property type="entry name" value="PRTase-like"/>
    <property type="match status" value="2"/>
</dbReference>
<dbReference type="PANTHER" id="PTHR10210">
    <property type="entry name" value="RIBOSE-PHOSPHATE DIPHOSPHOKINASE FAMILY MEMBER"/>
    <property type="match status" value="1"/>
</dbReference>
<evidence type="ECO:0000256" key="1">
    <source>
        <dbReference type="ARBA" id="ARBA00013247"/>
    </source>
</evidence>